<evidence type="ECO:0000313" key="3">
    <source>
        <dbReference type="Proteomes" id="UP000192911"/>
    </source>
</evidence>
<evidence type="ECO:0000313" key="2">
    <source>
        <dbReference type="EMBL" id="SMF45040.1"/>
    </source>
</evidence>
<reference evidence="3" key="1">
    <citation type="submission" date="2017-04" db="EMBL/GenBank/DDBJ databases">
        <authorList>
            <person name="Varghese N."/>
            <person name="Submissions S."/>
        </authorList>
    </citation>
    <scope>NUCLEOTIDE SEQUENCE [LARGE SCALE GENOMIC DNA]</scope>
    <source>
        <strain evidence="3">Ballard 720</strain>
    </source>
</reference>
<feature type="transmembrane region" description="Helical" evidence="1">
    <location>
        <begin position="9"/>
        <end position="28"/>
    </location>
</feature>
<keyword evidence="3" id="KW-1185">Reference proteome</keyword>
<keyword evidence="1" id="KW-0472">Membrane</keyword>
<dbReference type="STRING" id="28094.SAMN06295900_10796"/>
<proteinExistence type="predicted"/>
<dbReference type="Proteomes" id="UP000192911">
    <property type="component" value="Unassembled WGS sequence"/>
</dbReference>
<keyword evidence="1" id="KW-1133">Transmembrane helix</keyword>
<accession>A0A1X7F486</accession>
<dbReference type="AlphaFoldDB" id="A0A1X7F486"/>
<organism evidence="2 3">
    <name type="scientific">Trinickia caryophylli</name>
    <name type="common">Paraburkholderia caryophylli</name>
    <dbReference type="NCBI Taxonomy" id="28094"/>
    <lineage>
        <taxon>Bacteria</taxon>
        <taxon>Pseudomonadati</taxon>
        <taxon>Pseudomonadota</taxon>
        <taxon>Betaproteobacteria</taxon>
        <taxon>Burkholderiales</taxon>
        <taxon>Burkholderiaceae</taxon>
        <taxon>Trinickia</taxon>
    </lineage>
</organism>
<dbReference type="OrthoDB" id="9033016at2"/>
<name>A0A1X7F486_TRICW</name>
<dbReference type="RefSeq" id="WP_085228224.1">
    <property type="nucleotide sequence ID" value="NZ_BSQD01000011.1"/>
</dbReference>
<feature type="transmembrane region" description="Helical" evidence="1">
    <location>
        <begin position="166"/>
        <end position="187"/>
    </location>
</feature>
<dbReference type="EMBL" id="FXAH01000007">
    <property type="protein sequence ID" value="SMF45040.1"/>
    <property type="molecule type" value="Genomic_DNA"/>
</dbReference>
<evidence type="ECO:0000256" key="1">
    <source>
        <dbReference type="SAM" id="Phobius"/>
    </source>
</evidence>
<sequence>MWAYLTEHVFEGVALVFSVTAALSYAVGRSHLDGWAEMAGVPGMMFRPDLYDTILAGVQLQSVWRTAAFVVVLSTLYLWANVVVPEWWAGRRSKVKRRGRWQDRCAELALRLRLTYALRAAGKRVPREQRAAVIERIKRKLIGRRRLRRTARKTSSAGTAKRLRPITLTLILTVSVTLFATGIYLLLQLVLLSPAKADGARAFVKTYAAVTGHIPYQYIPAKVASTTLQTWACEGRSMLSQYRSVTLADPDAPGSRREPFYLLQGFGSTFVLLGEKGSVIRSFGDAPFSLPESPSRPLSDLAKACK</sequence>
<keyword evidence="1" id="KW-0812">Transmembrane</keyword>
<protein>
    <submittedName>
        <fullName evidence="2">Uncharacterized protein</fullName>
    </submittedName>
</protein>
<gene>
    <name evidence="2" type="ORF">SAMN06295900_10796</name>
</gene>
<dbReference type="GeneID" id="95549615"/>
<feature type="transmembrane region" description="Helical" evidence="1">
    <location>
        <begin position="67"/>
        <end position="88"/>
    </location>
</feature>